<feature type="modified residue" description="4-aspartylphosphate" evidence="10">
    <location>
        <position position="704"/>
    </location>
</feature>
<evidence type="ECO:0000259" key="13">
    <source>
        <dbReference type="PROSITE" id="PS50110"/>
    </source>
</evidence>
<evidence type="ECO:0000256" key="5">
    <source>
        <dbReference type="ARBA" id="ARBA00022679"/>
    </source>
</evidence>
<dbReference type="InterPro" id="IPR011006">
    <property type="entry name" value="CheY-like_superfamily"/>
</dbReference>
<dbReference type="SMART" id="SM00448">
    <property type="entry name" value="REC"/>
    <property type="match status" value="1"/>
</dbReference>
<keyword evidence="4 10" id="KW-0597">Phosphoprotein</keyword>
<dbReference type="Pfam" id="PF00512">
    <property type="entry name" value="HisKA"/>
    <property type="match status" value="1"/>
</dbReference>
<keyword evidence="11" id="KW-0472">Membrane</keyword>
<dbReference type="PROSITE" id="PS50110">
    <property type="entry name" value="RESPONSE_REGULATORY"/>
    <property type="match status" value="1"/>
</dbReference>
<evidence type="ECO:0000256" key="2">
    <source>
        <dbReference type="ARBA" id="ARBA00004370"/>
    </source>
</evidence>
<dbReference type="Pfam" id="PF02518">
    <property type="entry name" value="HATPase_c"/>
    <property type="match status" value="1"/>
</dbReference>
<dbReference type="CDD" id="cd16922">
    <property type="entry name" value="HATPase_EvgS-ArcB-TorS-like"/>
    <property type="match status" value="1"/>
</dbReference>
<dbReference type="InterPro" id="IPR003594">
    <property type="entry name" value="HATPase_dom"/>
</dbReference>
<feature type="transmembrane region" description="Helical" evidence="11">
    <location>
        <begin position="272"/>
        <end position="290"/>
    </location>
</feature>
<dbReference type="AlphaFoldDB" id="A0A557RL91"/>
<dbReference type="InterPro" id="IPR036097">
    <property type="entry name" value="HisK_dim/P_sf"/>
</dbReference>
<dbReference type="PANTHER" id="PTHR45339">
    <property type="entry name" value="HYBRID SIGNAL TRANSDUCTION HISTIDINE KINASE J"/>
    <property type="match status" value="1"/>
</dbReference>
<keyword evidence="7" id="KW-0902">Two-component regulatory system</keyword>
<feature type="domain" description="HAMP" evidence="14">
    <location>
        <begin position="326"/>
        <end position="381"/>
    </location>
</feature>
<dbReference type="PRINTS" id="PR00344">
    <property type="entry name" value="BCTRLSENSOR"/>
</dbReference>
<dbReference type="FunFam" id="3.30.565.10:FF:000010">
    <property type="entry name" value="Sensor histidine kinase RcsC"/>
    <property type="match status" value="1"/>
</dbReference>
<dbReference type="SMART" id="SM00388">
    <property type="entry name" value="HisKA"/>
    <property type="match status" value="1"/>
</dbReference>
<dbReference type="InterPro" id="IPR005467">
    <property type="entry name" value="His_kinase_dom"/>
</dbReference>
<evidence type="ECO:0000256" key="9">
    <source>
        <dbReference type="ARBA" id="ARBA00070152"/>
    </source>
</evidence>
<comment type="catalytic activity">
    <reaction evidence="1">
        <text>ATP + protein L-histidine = ADP + protein N-phospho-L-histidine.</text>
        <dbReference type="EC" id="2.7.13.3"/>
    </reaction>
</comment>
<dbReference type="SUPFAM" id="SSF52172">
    <property type="entry name" value="CheY-like"/>
    <property type="match status" value="1"/>
</dbReference>
<dbReference type="InterPro" id="IPR036890">
    <property type="entry name" value="HATPase_C_sf"/>
</dbReference>
<dbReference type="SMART" id="SM00387">
    <property type="entry name" value="HATPase_c"/>
    <property type="match status" value="1"/>
</dbReference>
<dbReference type="Gene3D" id="3.30.565.10">
    <property type="entry name" value="Histidine kinase-like ATPase, C-terminal domain"/>
    <property type="match status" value="1"/>
</dbReference>
<proteinExistence type="predicted"/>
<evidence type="ECO:0000259" key="12">
    <source>
        <dbReference type="PROSITE" id="PS50109"/>
    </source>
</evidence>
<dbReference type="PROSITE" id="PS50885">
    <property type="entry name" value="HAMP"/>
    <property type="match status" value="1"/>
</dbReference>
<evidence type="ECO:0000256" key="4">
    <source>
        <dbReference type="ARBA" id="ARBA00022553"/>
    </source>
</evidence>
<dbReference type="GO" id="GO:0016020">
    <property type="term" value="C:membrane"/>
    <property type="evidence" value="ECO:0007669"/>
    <property type="project" value="UniProtKB-SubCell"/>
</dbReference>
<dbReference type="EMBL" id="VMNI01000002">
    <property type="protein sequence ID" value="TVO79499.1"/>
    <property type="molecule type" value="Genomic_DNA"/>
</dbReference>
<dbReference type="Pfam" id="PF00072">
    <property type="entry name" value="Response_reg"/>
    <property type="match status" value="1"/>
</dbReference>
<comment type="function">
    <text evidence="8">Member of the two-component regulatory system BvgS/BvgA. Phosphorylates BvgA via a four-step phosphorelay in response to environmental signals.</text>
</comment>
<dbReference type="CDD" id="cd00082">
    <property type="entry name" value="HisKA"/>
    <property type="match status" value="1"/>
</dbReference>
<dbReference type="InterPro" id="IPR004358">
    <property type="entry name" value="Sig_transdc_His_kin-like_C"/>
</dbReference>
<organism evidence="15 16">
    <name type="scientific">Denitromonas halophila</name>
    <dbReference type="NCBI Taxonomy" id="1629404"/>
    <lineage>
        <taxon>Bacteria</taxon>
        <taxon>Pseudomonadati</taxon>
        <taxon>Pseudomonadota</taxon>
        <taxon>Betaproteobacteria</taxon>
        <taxon>Rhodocyclales</taxon>
        <taxon>Zoogloeaceae</taxon>
        <taxon>Denitromonas</taxon>
    </lineage>
</organism>
<evidence type="ECO:0000313" key="16">
    <source>
        <dbReference type="Proteomes" id="UP000318349"/>
    </source>
</evidence>
<protein>
    <recommendedName>
        <fullName evidence="9">Virulence sensor protein BvgS</fullName>
        <ecNumber evidence="3">2.7.13.3</ecNumber>
    </recommendedName>
</protein>
<sequence length="881" mass="95041">MKRKRRIGIAVSLLGYLLLAGIVPLTLLAVSSFDISRRIIIEQAGEFHHQRMTDLSAYLTLYADQIENLAADVAGNEALSEALDEHTPPAGTDSFSVLKTQAQIGYILNSYVGIKGLVSIDLFSPEGKHFHVGDTLDARDVDQARVPEMLREAHRSATSIHWRGIEENLNRASTQKKVLMATRVVRHFKPETGTTEVVGLLVINIDTRVIMNEFLAAVKTPERLTLMLLDQKGLFVYHSDAGLLGLPAATGFADVLRADAPVRELRLDDEDVILAAVPVARTGLLLAGALPRSVLVAPTNALIYAGVVLLLIGIVVIGLIAWRFVRRVVAPVRDVSEGFGRLKDHPDDIPAPLALADTEDEISDMVTGFNRHLEVLAAQRVVAHELYEAQQAAESANLAKSRFLATMSHELRTPMNAVLGMAQLLQLPELTEAERKEYAGTILSSGQSLLSLLNDILDLSKIEAGRMALESGEFEPALLLDEVETLFSRTAKAKALQLTVQWNGRTGRRYLGDANRVRQMLVNLIGNAIKFTAKGSVRIEAGEVGAEGTKAVLEFAVIDTGIGIPDASKKMVFEAFSQADDSVTRKYGGSGLGLSIVRRFARLMGGDVGVDSRSGVGSRFWFRIQVQRVDACDEIGVATRLVTDVGRVGSLSGHVLVVEDQPSNQKVIKALLGQLGVSVTLLGDGQQAVAALEGGMAVDLVLMDLQMPVMNGDDATARIRQWETQCGRPRLPVVALTANAYEGDRQRALAAGMDDFLVKPVSISLLRTSLARWLPASLPEPAATASSMLAPDATRAPLAAQAPECDPRIETILARLFPLLAERKFDALAVFRDLQAAVVGSPQADGVAEAGKSLSVFQFADAMQQLHETFAATDTPDDPCA</sequence>
<comment type="subcellular location">
    <subcellularLocation>
        <location evidence="2">Membrane</location>
    </subcellularLocation>
</comment>
<gene>
    <name evidence="15" type="ORF">FHP89_01745</name>
</gene>
<evidence type="ECO:0000256" key="8">
    <source>
        <dbReference type="ARBA" id="ARBA00058004"/>
    </source>
</evidence>
<reference evidence="15 16" key="1">
    <citation type="submission" date="2019-07" db="EMBL/GenBank/DDBJ databases">
        <title>The pathways for chlorine oxyanion respiration interact through the shared metabolite chlorate.</title>
        <authorList>
            <person name="Barnum T.P."/>
            <person name="Cheng Y."/>
            <person name="Hill K.A."/>
            <person name="Lucas L.N."/>
            <person name="Carlson H.K."/>
            <person name="Coates J.D."/>
        </authorList>
    </citation>
    <scope>NUCLEOTIDE SEQUENCE [LARGE SCALE GENOMIC DNA]</scope>
    <source>
        <strain evidence="15 16">SFB-1</strain>
    </source>
</reference>
<dbReference type="PROSITE" id="PS50109">
    <property type="entry name" value="HIS_KIN"/>
    <property type="match status" value="1"/>
</dbReference>
<dbReference type="Gene3D" id="3.40.50.2300">
    <property type="match status" value="1"/>
</dbReference>
<dbReference type="InterPro" id="IPR003660">
    <property type="entry name" value="HAMP_dom"/>
</dbReference>
<keyword evidence="5" id="KW-0808">Transferase</keyword>
<evidence type="ECO:0000256" key="6">
    <source>
        <dbReference type="ARBA" id="ARBA00022777"/>
    </source>
</evidence>
<keyword evidence="11" id="KW-0812">Transmembrane</keyword>
<feature type="domain" description="Histidine kinase" evidence="12">
    <location>
        <begin position="406"/>
        <end position="628"/>
    </location>
</feature>
<dbReference type="EC" id="2.7.13.3" evidence="3"/>
<dbReference type="Gene3D" id="3.30.450.20">
    <property type="entry name" value="PAS domain"/>
    <property type="match status" value="1"/>
</dbReference>
<dbReference type="InterPro" id="IPR001789">
    <property type="entry name" value="Sig_transdc_resp-reg_receiver"/>
</dbReference>
<evidence type="ECO:0000256" key="1">
    <source>
        <dbReference type="ARBA" id="ARBA00000085"/>
    </source>
</evidence>
<dbReference type="GO" id="GO:0000155">
    <property type="term" value="F:phosphorelay sensor kinase activity"/>
    <property type="evidence" value="ECO:0007669"/>
    <property type="project" value="InterPro"/>
</dbReference>
<dbReference type="Gene3D" id="6.10.340.10">
    <property type="match status" value="1"/>
</dbReference>
<keyword evidence="11" id="KW-1133">Transmembrane helix</keyword>
<dbReference type="CDD" id="cd17546">
    <property type="entry name" value="REC_hyHK_CKI1_RcsC-like"/>
    <property type="match status" value="1"/>
</dbReference>
<feature type="domain" description="Response regulatory" evidence="13">
    <location>
        <begin position="654"/>
        <end position="774"/>
    </location>
</feature>
<comment type="caution">
    <text evidence="15">The sequence shown here is derived from an EMBL/GenBank/DDBJ whole genome shotgun (WGS) entry which is preliminary data.</text>
</comment>
<accession>A0A557RL91</accession>
<evidence type="ECO:0000256" key="3">
    <source>
        <dbReference type="ARBA" id="ARBA00012438"/>
    </source>
</evidence>
<dbReference type="SUPFAM" id="SSF47384">
    <property type="entry name" value="Homodimeric domain of signal transducing histidine kinase"/>
    <property type="match status" value="1"/>
</dbReference>
<dbReference type="PANTHER" id="PTHR45339:SF1">
    <property type="entry name" value="HYBRID SIGNAL TRANSDUCTION HISTIDINE KINASE J"/>
    <property type="match status" value="1"/>
</dbReference>
<dbReference type="CDD" id="cd18774">
    <property type="entry name" value="PDC2_HK_sensor"/>
    <property type="match status" value="1"/>
</dbReference>
<evidence type="ECO:0000256" key="11">
    <source>
        <dbReference type="SAM" id="Phobius"/>
    </source>
</evidence>
<dbReference type="SUPFAM" id="SSF55874">
    <property type="entry name" value="ATPase domain of HSP90 chaperone/DNA topoisomerase II/histidine kinase"/>
    <property type="match status" value="1"/>
</dbReference>
<evidence type="ECO:0000259" key="14">
    <source>
        <dbReference type="PROSITE" id="PS50885"/>
    </source>
</evidence>
<keyword evidence="6" id="KW-0418">Kinase</keyword>
<evidence type="ECO:0000256" key="10">
    <source>
        <dbReference type="PROSITE-ProRule" id="PRU00169"/>
    </source>
</evidence>
<dbReference type="InterPro" id="IPR003661">
    <property type="entry name" value="HisK_dim/P_dom"/>
</dbReference>
<evidence type="ECO:0000313" key="15">
    <source>
        <dbReference type="EMBL" id="TVO79499.1"/>
    </source>
</evidence>
<feature type="transmembrane region" description="Helical" evidence="11">
    <location>
        <begin position="302"/>
        <end position="325"/>
    </location>
</feature>
<dbReference type="Gene3D" id="1.10.287.130">
    <property type="match status" value="1"/>
</dbReference>
<evidence type="ECO:0000256" key="7">
    <source>
        <dbReference type="ARBA" id="ARBA00023012"/>
    </source>
</evidence>
<name>A0A557RL91_9RHOO</name>
<dbReference type="Proteomes" id="UP000318349">
    <property type="component" value="Unassembled WGS sequence"/>
</dbReference>